<sequence>MGLGGGVIFTIYNASTGEVEVINARETVPRRSPPNLTEHLRLSYTGVQWIGVPGELRGYEAAHQRYGRLPWKSLFEPTIKLVTNGIRVSSLMSKYLSFFEKLIKKHSICQLLCENKEVLTEGQAINFTQLGYTLRALADEGADSFYNGSISRKMLEDLHNEGSFLTAEDLQNYKVQIVRPLNYSLGAYTLYSPPPPAGGALVSFLLNILEGYHFSASSVQSETEQIQTYHYIAEEAFKFANGQKRKLAESLAAGNTKELLDTLLSPIFAQKIREKIDDSGDHTLSFYNVSSVYPETLGTTHISVITKDGSSVSVTSSINHV</sequence>
<dbReference type="EMBL" id="CATNWA010017930">
    <property type="protein sequence ID" value="CAI9604114.1"/>
    <property type="molecule type" value="Genomic_DNA"/>
</dbReference>
<name>A0ABN9G556_9NEOB</name>
<gene>
    <name evidence="1" type="ORF">SPARVUS_LOCUS13419049</name>
</gene>
<accession>A0ABN9G556</accession>
<dbReference type="SUPFAM" id="SSF56235">
    <property type="entry name" value="N-terminal nucleophile aminohydrolases (Ntn hydrolases)"/>
    <property type="match status" value="1"/>
</dbReference>
<dbReference type="InterPro" id="IPR043138">
    <property type="entry name" value="GGT_lsub"/>
</dbReference>
<dbReference type="PRINTS" id="PR01210">
    <property type="entry name" value="GGTRANSPTASE"/>
</dbReference>
<dbReference type="PANTHER" id="PTHR11686:SF19">
    <property type="entry name" value="GLUTATHIONE HYDROLASE 5 PROENZYME"/>
    <property type="match status" value="1"/>
</dbReference>
<dbReference type="Proteomes" id="UP001162483">
    <property type="component" value="Unassembled WGS sequence"/>
</dbReference>
<dbReference type="Gene3D" id="1.10.246.130">
    <property type="match status" value="1"/>
</dbReference>
<evidence type="ECO:0000313" key="1">
    <source>
        <dbReference type="EMBL" id="CAI9604114.1"/>
    </source>
</evidence>
<dbReference type="InterPro" id="IPR000101">
    <property type="entry name" value="GGT_peptidase"/>
</dbReference>
<comment type="caution">
    <text evidence="1">The sequence shown here is derived from an EMBL/GenBank/DDBJ whole genome shotgun (WGS) entry which is preliminary data.</text>
</comment>
<dbReference type="Pfam" id="PF01019">
    <property type="entry name" value="G_glu_transpept"/>
    <property type="match status" value="1"/>
</dbReference>
<organism evidence="1 2">
    <name type="scientific">Staurois parvus</name>
    <dbReference type="NCBI Taxonomy" id="386267"/>
    <lineage>
        <taxon>Eukaryota</taxon>
        <taxon>Metazoa</taxon>
        <taxon>Chordata</taxon>
        <taxon>Craniata</taxon>
        <taxon>Vertebrata</taxon>
        <taxon>Euteleostomi</taxon>
        <taxon>Amphibia</taxon>
        <taxon>Batrachia</taxon>
        <taxon>Anura</taxon>
        <taxon>Neobatrachia</taxon>
        <taxon>Ranoidea</taxon>
        <taxon>Ranidae</taxon>
        <taxon>Staurois</taxon>
    </lineage>
</organism>
<dbReference type="PANTHER" id="PTHR11686">
    <property type="entry name" value="GAMMA GLUTAMYL TRANSPEPTIDASE"/>
    <property type="match status" value="1"/>
</dbReference>
<evidence type="ECO:0000313" key="2">
    <source>
        <dbReference type="Proteomes" id="UP001162483"/>
    </source>
</evidence>
<protein>
    <submittedName>
        <fullName evidence="1">Uncharacterized protein</fullName>
    </submittedName>
</protein>
<dbReference type="InterPro" id="IPR029055">
    <property type="entry name" value="Ntn_hydrolases_N"/>
</dbReference>
<proteinExistence type="predicted"/>
<reference evidence="1" key="1">
    <citation type="submission" date="2023-05" db="EMBL/GenBank/DDBJ databases">
        <authorList>
            <person name="Stuckert A."/>
        </authorList>
    </citation>
    <scope>NUCLEOTIDE SEQUENCE</scope>
</reference>
<keyword evidence="2" id="KW-1185">Reference proteome</keyword>